<evidence type="ECO:0000313" key="7">
    <source>
        <dbReference type="Proteomes" id="UP001597452"/>
    </source>
</evidence>
<proteinExistence type="inferred from homology"/>
<dbReference type="Proteomes" id="UP001597452">
    <property type="component" value="Unassembled WGS sequence"/>
</dbReference>
<dbReference type="EMBL" id="JBHUMZ010000052">
    <property type="protein sequence ID" value="MFD2640270.1"/>
    <property type="molecule type" value="Genomic_DNA"/>
</dbReference>
<comment type="pathway">
    <text evidence="1">Ketone degradation; acetoin degradation.</text>
</comment>
<evidence type="ECO:0000259" key="5">
    <source>
        <dbReference type="Pfam" id="PF00850"/>
    </source>
</evidence>
<dbReference type="PRINTS" id="PR01272">
    <property type="entry name" value="ACUCPROTEIN"/>
</dbReference>
<evidence type="ECO:0000256" key="4">
    <source>
        <dbReference type="ARBA" id="ARBA00022627"/>
    </source>
</evidence>
<dbReference type="PANTHER" id="PTHR10625">
    <property type="entry name" value="HISTONE DEACETYLASE HDAC1-RELATED"/>
    <property type="match status" value="1"/>
</dbReference>
<dbReference type="InterPro" id="IPR000286">
    <property type="entry name" value="HDACs"/>
</dbReference>
<feature type="domain" description="Histone deacetylase" evidence="5">
    <location>
        <begin position="22"/>
        <end position="318"/>
    </location>
</feature>
<evidence type="ECO:0000256" key="3">
    <source>
        <dbReference type="ARBA" id="ARBA00020218"/>
    </source>
</evidence>
<comment type="caution">
    <text evidence="6">The sequence shown here is derived from an EMBL/GenBank/DDBJ whole genome shotgun (WGS) entry which is preliminary data.</text>
</comment>
<dbReference type="SUPFAM" id="SSF52768">
    <property type="entry name" value="Arginase/deacetylase"/>
    <property type="match status" value="1"/>
</dbReference>
<dbReference type="InterPro" id="IPR003085">
    <property type="entry name" value="AcuC"/>
</dbReference>
<evidence type="ECO:0000256" key="1">
    <source>
        <dbReference type="ARBA" id="ARBA00005101"/>
    </source>
</evidence>
<comment type="similarity">
    <text evidence="2">Belongs to the histone deacetylase family.</text>
</comment>
<dbReference type="RefSeq" id="WP_377330404.1">
    <property type="nucleotide sequence ID" value="NZ_JBHUMZ010000052.1"/>
</dbReference>
<dbReference type="InterPro" id="IPR037138">
    <property type="entry name" value="His_deacetylse_dom_sf"/>
</dbReference>
<dbReference type="CDD" id="cd09994">
    <property type="entry name" value="HDAC_AcuC_like"/>
    <property type="match status" value="1"/>
</dbReference>
<dbReference type="Pfam" id="PF00850">
    <property type="entry name" value="Hist_deacetyl"/>
    <property type="match status" value="1"/>
</dbReference>
<keyword evidence="7" id="KW-1185">Reference proteome</keyword>
<keyword evidence="4" id="KW-0006">Acetoin catabolism</keyword>
<evidence type="ECO:0000313" key="6">
    <source>
        <dbReference type="EMBL" id="MFD2640270.1"/>
    </source>
</evidence>
<dbReference type="PANTHER" id="PTHR10625:SF10">
    <property type="entry name" value="HISTONE DEACETYLASE HDAC1"/>
    <property type="match status" value="1"/>
</dbReference>
<name>A0ABW5QF00_9BACI</name>
<dbReference type="InterPro" id="IPR023696">
    <property type="entry name" value="Ureohydrolase_dom_sf"/>
</dbReference>
<organism evidence="6 7">
    <name type="scientific">Piscibacillus salipiscarius</name>
    <dbReference type="NCBI Taxonomy" id="299480"/>
    <lineage>
        <taxon>Bacteria</taxon>
        <taxon>Bacillati</taxon>
        <taxon>Bacillota</taxon>
        <taxon>Bacilli</taxon>
        <taxon>Bacillales</taxon>
        <taxon>Bacillaceae</taxon>
        <taxon>Piscibacillus</taxon>
    </lineage>
</organism>
<reference evidence="7" key="1">
    <citation type="journal article" date="2019" name="Int. J. Syst. Evol. Microbiol.">
        <title>The Global Catalogue of Microorganisms (GCM) 10K type strain sequencing project: providing services to taxonomists for standard genome sequencing and annotation.</title>
        <authorList>
            <consortium name="The Broad Institute Genomics Platform"/>
            <consortium name="The Broad Institute Genome Sequencing Center for Infectious Disease"/>
            <person name="Wu L."/>
            <person name="Ma J."/>
        </authorList>
    </citation>
    <scope>NUCLEOTIDE SEQUENCE [LARGE SCALE GENOMIC DNA]</scope>
    <source>
        <strain evidence="7">TISTR 1571</strain>
    </source>
</reference>
<gene>
    <name evidence="6" type="ORF">ACFSW4_15480</name>
</gene>
<dbReference type="InterPro" id="IPR023801">
    <property type="entry name" value="His_deacetylse_dom"/>
</dbReference>
<dbReference type="PRINTS" id="PR01270">
    <property type="entry name" value="HDASUPER"/>
</dbReference>
<dbReference type="Gene3D" id="3.40.800.20">
    <property type="entry name" value="Histone deacetylase domain"/>
    <property type="match status" value="1"/>
</dbReference>
<accession>A0ABW5QF00</accession>
<evidence type="ECO:0000256" key="2">
    <source>
        <dbReference type="ARBA" id="ARBA00005947"/>
    </source>
</evidence>
<protein>
    <recommendedName>
        <fullName evidence="3">Acetoin utilization protein AcuC</fullName>
    </recommendedName>
</protein>
<sequence length="388" mass="44057">MSCHAAFIYTDNFNSYKFREDHPFDQQRVTLTYDLLKAAGTLTDEQIIPPRMATDQEIESVHHPRYVDAVKRAGKDLLTESEGLEYGIGTEDTPIFPNMHEAAATLVGGTLTAVDAVLKDGYEHAVNLGGGLHHGFIRKASGFCIYNDAAIAIKYIREQTDYKVLYVDTDAHHGDGVQWIFYDDPNVCTLSIHETGRYLFPGTGNTNERGRLEGYGYSFNIPLDAFTEDESFLEVYEQALKEIAEYFRPDMIVTQNGSDAHAYDPLTHLCSTMKTFEEIPKLAHEIAHTYCDGRWVALGGGGYDMWRVVPRAWGQVWNIASSSKPMTGNLPQTWLDQWQEKSPVTLPSHWHDEEGIYREIPRKPEITEKNKLSLNKSIQFITNQQKYM</sequence>